<dbReference type="AlphaFoldDB" id="A0A5D0N8X7"/>
<evidence type="ECO:0000313" key="3">
    <source>
        <dbReference type="Proteomes" id="UP000323380"/>
    </source>
</evidence>
<reference evidence="2 3" key="1">
    <citation type="submission" date="2019-08" db="EMBL/GenBank/DDBJ databases">
        <title>Actinomadura sp. nov. CYP1-5 isolated from mountain soil.</title>
        <authorList>
            <person name="Songsumanus A."/>
            <person name="Kuncharoen N."/>
            <person name="Kudo T."/>
            <person name="Yuki M."/>
            <person name="Igarashi Y."/>
            <person name="Tanasupawat S."/>
        </authorList>
    </citation>
    <scope>NUCLEOTIDE SEQUENCE [LARGE SCALE GENOMIC DNA]</scope>
    <source>
        <strain evidence="2 3">JCM 14158</strain>
    </source>
</reference>
<protein>
    <submittedName>
        <fullName evidence="2">Uncharacterized protein</fullName>
    </submittedName>
</protein>
<dbReference type="EMBL" id="VSFG01000012">
    <property type="protein sequence ID" value="TYB40890.1"/>
    <property type="molecule type" value="Genomic_DNA"/>
</dbReference>
<accession>A0A5D0N8X7</accession>
<gene>
    <name evidence="2" type="ORF">FXF69_38430</name>
</gene>
<evidence type="ECO:0000313" key="2">
    <source>
        <dbReference type="EMBL" id="TYB40890.1"/>
    </source>
</evidence>
<comment type="caution">
    <text evidence="2">The sequence shown here is derived from an EMBL/GenBank/DDBJ whole genome shotgun (WGS) entry which is preliminary data.</text>
</comment>
<evidence type="ECO:0000256" key="1">
    <source>
        <dbReference type="SAM" id="MobiDB-lite"/>
    </source>
</evidence>
<feature type="region of interest" description="Disordered" evidence="1">
    <location>
        <begin position="1"/>
        <end position="46"/>
    </location>
</feature>
<name>A0A5D0N8X7_9ACTN</name>
<feature type="compositionally biased region" description="Gly residues" evidence="1">
    <location>
        <begin position="15"/>
        <end position="44"/>
    </location>
</feature>
<keyword evidence="3" id="KW-1185">Reference proteome</keyword>
<proteinExistence type="predicted"/>
<organism evidence="2 3">
    <name type="scientific">Actinomadura chibensis</name>
    <dbReference type="NCBI Taxonomy" id="392828"/>
    <lineage>
        <taxon>Bacteria</taxon>
        <taxon>Bacillati</taxon>
        <taxon>Actinomycetota</taxon>
        <taxon>Actinomycetes</taxon>
        <taxon>Streptosporangiales</taxon>
        <taxon>Thermomonosporaceae</taxon>
        <taxon>Actinomadura</taxon>
    </lineage>
</organism>
<sequence>MISSGTSAPPPPPRCGGGKPGPPGGSGGPGGGGGGNGPPGGWPGHWGELMSAPCLCPCGGRFADRTRLAGGSSQFHEGW</sequence>
<dbReference type="Proteomes" id="UP000323380">
    <property type="component" value="Unassembled WGS sequence"/>
</dbReference>